<dbReference type="EMBL" id="NAFK01000124">
    <property type="protein sequence ID" value="OSJ34377.1"/>
    <property type="molecule type" value="Genomic_DNA"/>
</dbReference>
<name>A0ABX3XB20_9BRAD</name>
<dbReference type="Proteomes" id="UP000193884">
    <property type="component" value="Unassembled WGS sequence"/>
</dbReference>
<sequence length="86" mass="8993">MEASPTSPLTAASVLELPETQAGARALNENRTAQARAIAAKLGLAGAASAIRQETASPHHVIGCERVGLAQVDFRHVDRITLPALR</sequence>
<comment type="caution">
    <text evidence="1">The sequence shown here is derived from an EMBL/GenBank/DDBJ whole genome shotgun (WGS) entry which is preliminary data.</text>
</comment>
<gene>
    <name evidence="1" type="ORF">BST63_03715</name>
</gene>
<evidence type="ECO:0000313" key="2">
    <source>
        <dbReference type="Proteomes" id="UP000193884"/>
    </source>
</evidence>
<evidence type="ECO:0000313" key="1">
    <source>
        <dbReference type="EMBL" id="OSJ34377.1"/>
    </source>
</evidence>
<proteinExistence type="predicted"/>
<accession>A0ABX3XB20</accession>
<keyword evidence="2" id="KW-1185">Reference proteome</keyword>
<protein>
    <submittedName>
        <fullName evidence="1">Uncharacterized protein</fullName>
    </submittedName>
</protein>
<organism evidence="1 2">
    <name type="scientific">Bradyrhizobium canariense</name>
    <dbReference type="NCBI Taxonomy" id="255045"/>
    <lineage>
        <taxon>Bacteria</taxon>
        <taxon>Pseudomonadati</taxon>
        <taxon>Pseudomonadota</taxon>
        <taxon>Alphaproteobacteria</taxon>
        <taxon>Hyphomicrobiales</taxon>
        <taxon>Nitrobacteraceae</taxon>
        <taxon>Bradyrhizobium</taxon>
    </lineage>
</organism>
<reference evidence="1 2" key="1">
    <citation type="submission" date="2017-03" db="EMBL/GenBank/DDBJ databases">
        <title>Whole genome sequences of fourteen strains of Bradyrhizobium canariense and one strain of Bradyrhizobium japonicum isolated from Lupinus (Papilionoideae: Genisteae) species in Algeria.</title>
        <authorList>
            <person name="Crovadore J."/>
            <person name="Chekireb D."/>
            <person name="Brachmann A."/>
            <person name="Chablais R."/>
            <person name="Cochard B."/>
            <person name="Lefort F."/>
        </authorList>
    </citation>
    <scope>NUCLEOTIDE SEQUENCE [LARGE SCALE GENOMIC DNA]</scope>
    <source>
        <strain evidence="1 2">UBMAN05</strain>
    </source>
</reference>